<protein>
    <submittedName>
        <fullName evidence="2">Uncharacterized protein</fullName>
    </submittedName>
</protein>
<evidence type="ECO:0000313" key="2">
    <source>
        <dbReference type="EMBL" id="CAB0031863.1"/>
    </source>
</evidence>
<evidence type="ECO:0000256" key="1">
    <source>
        <dbReference type="SAM" id="MobiDB-lite"/>
    </source>
</evidence>
<proteinExistence type="predicted"/>
<feature type="compositionally biased region" description="Basic and acidic residues" evidence="1">
    <location>
        <begin position="557"/>
        <end position="575"/>
    </location>
</feature>
<keyword evidence="3" id="KW-1185">Reference proteome</keyword>
<feature type="region of interest" description="Disordered" evidence="1">
    <location>
        <begin position="641"/>
        <end position="660"/>
    </location>
</feature>
<sequence>MGEGTISHSILDHQVLIVKEANVSRNCDAHKGKDLRFADFRYLVCAGVVINEMHVMTSSACLHQFFYGKHNIEADLGVVVTPFSASAQLIAVKEYYPHPEYTVSPEEPGFPTHNIYVLELACKILTENYMEIDLALEPIGELCNDGECVTSAFNEKRLAGIRMQEIAPKVKGHNSYNKPKPDHLPSYSDEDYKPNYGDDDVDDFKIRRIRRQVAPAAPTAAPAAAPAPAADADAAAAAAREQENNENEIGGENSTDLFCPLTGSPVMKGHTLVALISDACNYIKPDVNWWYVNVADNLNFIYAFATWREPAAEAEAYPDDPNDPPLPADDEIPELSSGAGKNCDGTTGANGVATAGGVGTGGAAGRPGGIGIDGDGGGDGDVGISIGVDGGAGVSHTSNTNINNNFFFFGGDWRSLCNSTESMRCWADLKQLFLPAQGAGATGGFVGDPCSAAAANRRRTGANKGRAKAKSRSRRPPQGKARKKDPRKGMRILPRRASSIRDIRKITMRMLKPHIDKLSVFSERRGKSIGRSKSNSNPTRGSGGKSERKMSSPKQQQRLEKEDTNNNNKKDKIKVTIDATFPQNGGKNEKLSSPDYFGLRKQPSGGGGGKSQRTMAGAGGSPANTNLKEPLKNMNLKELFQDEKYKDIGIPDNSSYVAAA</sequence>
<reference evidence="2 3" key="1">
    <citation type="submission" date="2020-02" db="EMBL/GenBank/DDBJ databases">
        <authorList>
            <person name="Ferguson B K."/>
        </authorList>
    </citation>
    <scope>NUCLEOTIDE SEQUENCE [LARGE SCALE GENOMIC DNA]</scope>
</reference>
<feature type="region of interest" description="Disordered" evidence="1">
    <location>
        <begin position="517"/>
        <end position="635"/>
    </location>
</feature>
<feature type="region of interest" description="Disordered" evidence="1">
    <location>
        <begin position="217"/>
        <end position="253"/>
    </location>
</feature>
<dbReference type="InterPro" id="IPR009003">
    <property type="entry name" value="Peptidase_S1_PA"/>
</dbReference>
<dbReference type="Proteomes" id="UP000479190">
    <property type="component" value="Unassembled WGS sequence"/>
</dbReference>
<name>A0A6H5I250_9HYME</name>
<dbReference type="OrthoDB" id="7726766at2759"/>
<dbReference type="InterPro" id="IPR043504">
    <property type="entry name" value="Peptidase_S1_PA_chymotrypsin"/>
</dbReference>
<dbReference type="EMBL" id="CADCXV010000657">
    <property type="protein sequence ID" value="CAB0031863.1"/>
    <property type="molecule type" value="Genomic_DNA"/>
</dbReference>
<feature type="compositionally biased region" description="Basic and acidic residues" evidence="1">
    <location>
        <begin position="517"/>
        <end position="526"/>
    </location>
</feature>
<accession>A0A6H5I250</accession>
<evidence type="ECO:0000313" key="3">
    <source>
        <dbReference type="Proteomes" id="UP000479190"/>
    </source>
</evidence>
<organism evidence="2 3">
    <name type="scientific">Trichogramma brassicae</name>
    <dbReference type="NCBI Taxonomy" id="86971"/>
    <lineage>
        <taxon>Eukaryota</taxon>
        <taxon>Metazoa</taxon>
        <taxon>Ecdysozoa</taxon>
        <taxon>Arthropoda</taxon>
        <taxon>Hexapoda</taxon>
        <taxon>Insecta</taxon>
        <taxon>Pterygota</taxon>
        <taxon>Neoptera</taxon>
        <taxon>Endopterygota</taxon>
        <taxon>Hymenoptera</taxon>
        <taxon>Apocrita</taxon>
        <taxon>Proctotrupomorpha</taxon>
        <taxon>Chalcidoidea</taxon>
        <taxon>Trichogrammatidae</taxon>
        <taxon>Trichogramma</taxon>
    </lineage>
</organism>
<feature type="compositionally biased region" description="Basic residues" evidence="1">
    <location>
        <begin position="456"/>
        <end position="494"/>
    </location>
</feature>
<feature type="compositionally biased region" description="Low complexity" evidence="1">
    <location>
        <begin position="217"/>
        <end position="239"/>
    </location>
</feature>
<dbReference type="AlphaFoldDB" id="A0A6H5I250"/>
<dbReference type="Gene3D" id="2.40.10.10">
    <property type="entry name" value="Trypsin-like serine proteases"/>
    <property type="match status" value="1"/>
</dbReference>
<gene>
    <name evidence="2" type="ORF">TBRA_LOCUS3821</name>
</gene>
<feature type="region of interest" description="Disordered" evidence="1">
    <location>
        <begin position="455"/>
        <end position="504"/>
    </location>
</feature>
<feature type="region of interest" description="Disordered" evidence="1">
    <location>
        <begin position="170"/>
        <end position="194"/>
    </location>
</feature>
<dbReference type="SUPFAM" id="SSF50494">
    <property type="entry name" value="Trypsin-like serine proteases"/>
    <property type="match status" value="1"/>
</dbReference>
<feature type="compositionally biased region" description="Polar residues" evidence="1">
    <location>
        <begin position="531"/>
        <end position="540"/>
    </location>
</feature>